<feature type="transmembrane region" description="Helical" evidence="1">
    <location>
        <begin position="133"/>
        <end position="156"/>
    </location>
</feature>
<accession>A0ABD5VJA1</accession>
<feature type="transmembrane region" description="Helical" evidence="1">
    <location>
        <begin position="66"/>
        <end position="86"/>
    </location>
</feature>
<comment type="caution">
    <text evidence="2">The sequence shown here is derived from an EMBL/GenBank/DDBJ whole genome shotgun (WGS) entry which is preliminary data.</text>
</comment>
<dbReference type="GO" id="GO:0016301">
    <property type="term" value="F:kinase activity"/>
    <property type="evidence" value="ECO:0007669"/>
    <property type="project" value="UniProtKB-KW"/>
</dbReference>
<dbReference type="RefSeq" id="WP_336352082.1">
    <property type="nucleotide sequence ID" value="NZ_JAZAQL010000005.1"/>
</dbReference>
<keyword evidence="1" id="KW-0472">Membrane</keyword>
<keyword evidence="1" id="KW-0812">Transmembrane</keyword>
<dbReference type="EMBL" id="JBHSXN010000005">
    <property type="protein sequence ID" value="MFC6955146.1"/>
    <property type="molecule type" value="Genomic_DNA"/>
</dbReference>
<feature type="transmembrane region" description="Helical" evidence="1">
    <location>
        <begin position="22"/>
        <end position="46"/>
    </location>
</feature>
<evidence type="ECO:0000313" key="3">
    <source>
        <dbReference type="Proteomes" id="UP001596395"/>
    </source>
</evidence>
<proteinExistence type="predicted"/>
<keyword evidence="2" id="KW-0418">Kinase</keyword>
<sequence>MATETTQSPPEVADPFGGDWRLGLASGLLGGLVSGAVVSVIDPLVLREMIPALYGVDPPGDAVLGWILHVLHASVLGIAFAVIIGLSDRSGADAREQIGAGLLFALGVWVVLTALAMPLWLGVVSSVSLPFPYVSSAMLAGHAVFGVVMGTIYYAFDAPEEDTKNQGVSGD</sequence>
<dbReference type="Proteomes" id="UP001596395">
    <property type="component" value="Unassembled WGS sequence"/>
</dbReference>
<gene>
    <name evidence="2" type="ORF">ACFQGB_19980</name>
</gene>
<evidence type="ECO:0000256" key="1">
    <source>
        <dbReference type="SAM" id="Phobius"/>
    </source>
</evidence>
<keyword evidence="1" id="KW-1133">Transmembrane helix</keyword>
<reference evidence="2 3" key="1">
    <citation type="journal article" date="2019" name="Int. J. Syst. Evol. Microbiol.">
        <title>The Global Catalogue of Microorganisms (GCM) 10K type strain sequencing project: providing services to taxonomists for standard genome sequencing and annotation.</title>
        <authorList>
            <consortium name="The Broad Institute Genomics Platform"/>
            <consortium name="The Broad Institute Genome Sequencing Center for Infectious Disease"/>
            <person name="Wu L."/>
            <person name="Ma J."/>
        </authorList>
    </citation>
    <scope>NUCLEOTIDE SEQUENCE [LARGE SCALE GENOMIC DNA]</scope>
    <source>
        <strain evidence="2 3">GX26</strain>
    </source>
</reference>
<keyword evidence="2" id="KW-0808">Transferase</keyword>
<evidence type="ECO:0000313" key="2">
    <source>
        <dbReference type="EMBL" id="MFC6955146.1"/>
    </source>
</evidence>
<organism evidence="2 3">
    <name type="scientific">Halorubellus litoreus</name>
    <dbReference type="NCBI Taxonomy" id="755308"/>
    <lineage>
        <taxon>Archaea</taxon>
        <taxon>Methanobacteriati</taxon>
        <taxon>Methanobacteriota</taxon>
        <taxon>Stenosarchaea group</taxon>
        <taxon>Halobacteria</taxon>
        <taxon>Halobacteriales</taxon>
        <taxon>Halorubellaceae</taxon>
        <taxon>Halorubellus</taxon>
    </lineage>
</organism>
<dbReference type="AlphaFoldDB" id="A0ABD5VJA1"/>
<feature type="transmembrane region" description="Helical" evidence="1">
    <location>
        <begin position="98"/>
        <end position="121"/>
    </location>
</feature>
<name>A0ABD5VJA1_9EURY</name>
<protein>
    <submittedName>
        <fullName evidence="2">Histidine kinase</fullName>
    </submittedName>
</protein>
<keyword evidence="3" id="KW-1185">Reference proteome</keyword>